<name>I6CVM5_SHIFL</name>
<evidence type="ECO:0000313" key="1">
    <source>
        <dbReference type="EMBL" id="EIQ23567.1"/>
    </source>
</evidence>
<dbReference type="EMBL" id="AKMY01000025">
    <property type="protein sequence ID" value="EIQ23567.1"/>
    <property type="molecule type" value="Genomic_DNA"/>
</dbReference>
<gene>
    <name evidence="1" type="ORF">SFK315_1726</name>
</gene>
<dbReference type="AlphaFoldDB" id="I6CVM5"/>
<organism evidence="1 2">
    <name type="scientific">Shigella flexneri K-315</name>
    <dbReference type="NCBI Taxonomy" id="766150"/>
    <lineage>
        <taxon>Bacteria</taxon>
        <taxon>Pseudomonadati</taxon>
        <taxon>Pseudomonadota</taxon>
        <taxon>Gammaproteobacteria</taxon>
        <taxon>Enterobacterales</taxon>
        <taxon>Enterobacteriaceae</taxon>
        <taxon>Shigella</taxon>
    </lineage>
</organism>
<accession>I6CVM5</accession>
<dbReference type="Proteomes" id="UP000005407">
    <property type="component" value="Unassembled WGS sequence"/>
</dbReference>
<reference evidence="1 2" key="1">
    <citation type="submission" date="2012-03" db="EMBL/GenBank/DDBJ databases">
        <authorList>
            <person name="Rasko D."/>
            <person name="Redman J."/>
            <person name="Daugherty S.C."/>
            <person name="Tallon L."/>
            <person name="Sadzewicz L."/>
            <person name="Jones K."/>
            <person name="Santana-Cruz I."/>
            <person name="Liu X."/>
        </authorList>
    </citation>
    <scope>NUCLEOTIDE SEQUENCE [LARGE SCALE GENOMIC DNA]</scope>
    <source>
        <strain evidence="1 2">K-315</strain>
    </source>
</reference>
<evidence type="ECO:0000313" key="2">
    <source>
        <dbReference type="Proteomes" id="UP000005407"/>
    </source>
</evidence>
<protein>
    <submittedName>
        <fullName evidence="1">Uncharacterized protein</fullName>
    </submittedName>
</protein>
<proteinExistence type="predicted"/>
<comment type="caution">
    <text evidence="1">The sequence shown here is derived from an EMBL/GenBank/DDBJ whole genome shotgun (WGS) entry which is preliminary data.</text>
</comment>
<sequence length="160" mass="17373">MARLLPVPDVLCRHSDLLRHAIQGVAADCSQPLNFQHGVFCVGMAMCDADAVGNHIDDCRGWALVNANNGRGATFNAVKPVISLVAVNHVATINNNLSVSELRYRQGFQVHVITITYASGKITFCVEQVFKKVVGENHCGNPLVTDVRRPPAARCRKGPE</sequence>